<dbReference type="EMBL" id="CATQJA010000364">
    <property type="protein sequence ID" value="CAJ0559577.1"/>
    <property type="molecule type" value="Genomic_DNA"/>
</dbReference>
<name>A0AA36C6B1_9BILA</name>
<evidence type="ECO:0000256" key="1">
    <source>
        <dbReference type="ARBA" id="ARBA00009743"/>
    </source>
</evidence>
<evidence type="ECO:0000256" key="4">
    <source>
        <dbReference type="RuleBase" id="RU361168"/>
    </source>
</evidence>
<dbReference type="Pfam" id="PF16499">
    <property type="entry name" value="Melibiase_2"/>
    <property type="match status" value="1"/>
</dbReference>
<dbReference type="GO" id="GO:0004557">
    <property type="term" value="F:alpha-galactosidase activity"/>
    <property type="evidence" value="ECO:0007669"/>
    <property type="project" value="TreeGrafter"/>
</dbReference>
<proteinExistence type="inferred from homology"/>
<sequence>MPLEFPLNLIHYDEIAENCNLWRNFDDVYSNWGSILSIIDFQAENQEEIAKVQKPGAWNDPDMLVIGNGNLTMEQCRSQMSIWCIWSAPLIMSTDLRILKAQYREILLNKKAIAVDQDPMGKFGKRVYKEGDLNIFSKPIQPIEGEKTSLAIALLNRNPDSPIVCFILGFH</sequence>
<evidence type="ECO:0000256" key="2">
    <source>
        <dbReference type="ARBA" id="ARBA00022801"/>
    </source>
</evidence>
<comment type="subunit">
    <text evidence="4">Homodimer.</text>
</comment>
<dbReference type="PANTHER" id="PTHR11452:SF83">
    <property type="entry name" value="ALPHA-GALACTOSIDASE"/>
    <property type="match status" value="1"/>
</dbReference>
<dbReference type="PRINTS" id="PR00740">
    <property type="entry name" value="GLHYDRLASE27"/>
</dbReference>
<gene>
    <name evidence="5" type="ORF">MSPICULIGERA_LOCUS1310</name>
</gene>
<dbReference type="InterPro" id="IPR013785">
    <property type="entry name" value="Aldolase_TIM"/>
</dbReference>
<dbReference type="AlphaFoldDB" id="A0AA36C6B1"/>
<dbReference type="GO" id="GO:0016139">
    <property type="term" value="P:glycoside catabolic process"/>
    <property type="evidence" value="ECO:0007669"/>
    <property type="project" value="TreeGrafter"/>
</dbReference>
<dbReference type="Gene3D" id="3.20.20.70">
    <property type="entry name" value="Aldolase class I"/>
    <property type="match status" value="1"/>
</dbReference>
<keyword evidence="3 4" id="KW-0326">Glycosidase</keyword>
<dbReference type="PANTHER" id="PTHR11452">
    <property type="entry name" value="ALPHA-GALACTOSIDASE/ALPHA-N-ACETYLGALACTOSAMINIDASE"/>
    <property type="match status" value="1"/>
</dbReference>
<dbReference type="InterPro" id="IPR002241">
    <property type="entry name" value="Glyco_hydro_27"/>
</dbReference>
<comment type="similarity">
    <text evidence="1 4">Belongs to the glycosyl hydrolase 27 family.</text>
</comment>
<accession>A0AA36C6B1</accession>
<dbReference type="GO" id="GO:0009311">
    <property type="term" value="P:oligosaccharide metabolic process"/>
    <property type="evidence" value="ECO:0007669"/>
    <property type="project" value="TreeGrafter"/>
</dbReference>
<keyword evidence="2 4" id="KW-0378">Hydrolase</keyword>
<protein>
    <recommendedName>
        <fullName evidence="4">Alpha-galactosidase</fullName>
        <ecNumber evidence="4">3.2.1.-</ecNumber>
    </recommendedName>
</protein>
<keyword evidence="4" id="KW-1015">Disulfide bond</keyword>
<reference evidence="5" key="1">
    <citation type="submission" date="2023-06" db="EMBL/GenBank/DDBJ databases">
        <authorList>
            <person name="Delattre M."/>
        </authorList>
    </citation>
    <scope>NUCLEOTIDE SEQUENCE</scope>
    <source>
        <strain evidence="5">AF72</strain>
    </source>
</reference>
<dbReference type="GO" id="GO:0005737">
    <property type="term" value="C:cytoplasm"/>
    <property type="evidence" value="ECO:0007669"/>
    <property type="project" value="TreeGrafter"/>
</dbReference>
<dbReference type="EC" id="3.2.1.-" evidence="4"/>
<evidence type="ECO:0000313" key="6">
    <source>
        <dbReference type="Proteomes" id="UP001177023"/>
    </source>
</evidence>
<evidence type="ECO:0000313" key="5">
    <source>
        <dbReference type="EMBL" id="CAJ0559577.1"/>
    </source>
</evidence>
<dbReference type="SUPFAM" id="SSF51445">
    <property type="entry name" value="(Trans)glycosidases"/>
    <property type="match status" value="1"/>
</dbReference>
<keyword evidence="6" id="KW-1185">Reference proteome</keyword>
<comment type="caution">
    <text evidence="5">The sequence shown here is derived from an EMBL/GenBank/DDBJ whole genome shotgun (WGS) entry which is preliminary data.</text>
</comment>
<feature type="non-terminal residue" evidence="5">
    <location>
        <position position="171"/>
    </location>
</feature>
<dbReference type="InterPro" id="IPR017853">
    <property type="entry name" value="GH"/>
</dbReference>
<organism evidence="5 6">
    <name type="scientific">Mesorhabditis spiculigera</name>
    <dbReference type="NCBI Taxonomy" id="96644"/>
    <lineage>
        <taxon>Eukaryota</taxon>
        <taxon>Metazoa</taxon>
        <taxon>Ecdysozoa</taxon>
        <taxon>Nematoda</taxon>
        <taxon>Chromadorea</taxon>
        <taxon>Rhabditida</taxon>
        <taxon>Rhabditina</taxon>
        <taxon>Rhabditomorpha</taxon>
        <taxon>Rhabditoidea</taxon>
        <taxon>Rhabditidae</taxon>
        <taxon>Mesorhabditinae</taxon>
        <taxon>Mesorhabditis</taxon>
    </lineage>
</organism>
<evidence type="ECO:0000256" key="3">
    <source>
        <dbReference type="ARBA" id="ARBA00023295"/>
    </source>
</evidence>
<dbReference type="Proteomes" id="UP001177023">
    <property type="component" value="Unassembled WGS sequence"/>
</dbReference>